<reference evidence="1" key="1">
    <citation type="journal article" date="2021" name="Proc. Natl. Acad. Sci. U.S.A.">
        <title>A Catalog of Tens of Thousands of Viruses from Human Metagenomes Reveals Hidden Associations with Chronic Diseases.</title>
        <authorList>
            <person name="Tisza M.J."/>
            <person name="Buck C.B."/>
        </authorList>
    </citation>
    <scope>NUCLEOTIDE SEQUENCE</scope>
    <source>
        <strain evidence="1">Ctt5z12</strain>
    </source>
</reference>
<proteinExistence type="predicted"/>
<accession>A0A8S5LBY8</accession>
<dbReference type="EMBL" id="BK014676">
    <property type="protein sequence ID" value="DAD67425.1"/>
    <property type="molecule type" value="Genomic_DNA"/>
</dbReference>
<protein>
    <submittedName>
        <fullName evidence="1">Uncharacterized protein</fullName>
    </submittedName>
</protein>
<sequence length="579" mass="64603">MAKQIRQLPIAPDSTNPATFNERADAFVKAMQPFADDANALARELEEFSANVDTKSGDTDTKYADLVQRYTDFITKYGDFFAKYDIFVPVYLDVKKKHGEVVANKEYVDEVKKQIDAALKKATDMINEGGIIDDTKTTLVTTYSSTEIQRRLDLKADDATAYREWNYKEISDDFAAQNNDALFINTTKPITITLPSEGKIKIVDKAGNFSTHNVKLIDGADVFVLNKDFQRVELFKFEGKWRVVSGYLLKQVVGHEFEPKKLLDVSSGHMSGRYFISATGYTYSVKDIFTGEEKAVALPAPTGHTLSSVRTVKNGVVASYYLFKDSKFEHKIFLFSVDTMSFKEIPSAEFDKKTAGRSATGGLIFEPNLGTEYALFLVESGYGGVKIPLILFFDGSVLLTPEGSTNPRAWGNFIVISTSYGPVSLYDVVAKQPIGIQPSLQRIDRVNKTIHILREESREYVKLDYANGTYEKTTISPEKASEIKNMQDVYYAPKLQIGAKKDATLEAVGDGIKVLYFSYIGGRKTKIEKEILPKNSGAKGVEAVGKIEGKDIFYGVDYMGDPKRVIDATEKQTIEEMEV</sequence>
<organism evidence="1">
    <name type="scientific">Siphoviridae sp. ctt5z12</name>
    <dbReference type="NCBI Taxonomy" id="2823604"/>
    <lineage>
        <taxon>Viruses</taxon>
        <taxon>Duplodnaviria</taxon>
        <taxon>Heunggongvirae</taxon>
        <taxon>Uroviricota</taxon>
        <taxon>Caudoviricetes</taxon>
    </lineage>
</organism>
<evidence type="ECO:0000313" key="1">
    <source>
        <dbReference type="EMBL" id="DAD67425.1"/>
    </source>
</evidence>
<name>A0A8S5LBY8_9CAUD</name>